<dbReference type="AlphaFoldDB" id="A0A1J4KQ94"/>
<comment type="caution">
    <text evidence="1">The sequence shown here is derived from an EMBL/GenBank/DDBJ whole genome shotgun (WGS) entry which is preliminary data.</text>
</comment>
<evidence type="ECO:0000313" key="1">
    <source>
        <dbReference type="EMBL" id="OHT11605.1"/>
    </source>
</evidence>
<name>A0A1J4KQ94_9EUKA</name>
<gene>
    <name evidence="1" type="ORF">TRFO_18861</name>
</gene>
<dbReference type="VEuPathDB" id="TrichDB:TRFO_18861"/>
<dbReference type="RefSeq" id="XP_068364741.1">
    <property type="nucleotide sequence ID" value="XM_068500430.1"/>
</dbReference>
<reference evidence="1" key="1">
    <citation type="submission" date="2016-10" db="EMBL/GenBank/DDBJ databases">
        <authorList>
            <person name="Benchimol M."/>
            <person name="Almeida L.G."/>
            <person name="Vasconcelos A.T."/>
            <person name="Perreira-Neves A."/>
            <person name="Rosa I.A."/>
            <person name="Tasca T."/>
            <person name="Bogo M.R."/>
            <person name="de Souza W."/>
        </authorList>
    </citation>
    <scope>NUCLEOTIDE SEQUENCE [LARGE SCALE GENOMIC DNA]</scope>
    <source>
        <strain evidence="1">K</strain>
    </source>
</reference>
<dbReference type="GeneID" id="94835134"/>
<dbReference type="EMBL" id="MLAK01000583">
    <property type="protein sequence ID" value="OHT11605.1"/>
    <property type="molecule type" value="Genomic_DNA"/>
</dbReference>
<keyword evidence="2" id="KW-1185">Reference proteome</keyword>
<accession>A0A1J4KQ94</accession>
<dbReference type="OrthoDB" id="10520422at2759"/>
<protein>
    <submittedName>
        <fullName evidence="1">Uncharacterized protein</fullName>
    </submittedName>
</protein>
<dbReference type="Proteomes" id="UP000179807">
    <property type="component" value="Unassembled WGS sequence"/>
</dbReference>
<organism evidence="1 2">
    <name type="scientific">Tritrichomonas foetus</name>
    <dbReference type="NCBI Taxonomy" id="1144522"/>
    <lineage>
        <taxon>Eukaryota</taxon>
        <taxon>Metamonada</taxon>
        <taxon>Parabasalia</taxon>
        <taxon>Tritrichomonadida</taxon>
        <taxon>Tritrichomonadidae</taxon>
        <taxon>Tritrichomonas</taxon>
    </lineage>
</organism>
<sequence>MNDFRDNFQAFCRLFNNDRSYIIPLISINSKTVDELVKTIKKLIETNTLINHICYILDTSKPITYNDMIIPLQKLQVLSVAPALRLFKKPNHKDRYIHMINFLLANPQIFAQIIYLNALQLKSDDICYFSTMTFPSLYLYFMTHHDQKMSIELLNSISKLHIYLHSQKIDPKHQFITDLFYGYFISTHPGEYFQNSILPLIPKLLTSIEKQELKYSDKTLVRIIYWNHMIIFVKELVDRLTTRSPLFPNSAKLLLKMIKETFPSYYKIIIIKYLICRYINNYFPKVNNIYYDATMILNESVGLDTYLSSDMKDMVKESNIDIERLIDKISNPHSLFNNKIDDAVEMSGRVTLITPRSLSILHKLLTDFQSIVEESNIPVLTNYLCGISEPKNPKDDLQYIQLRVSLNDSSLMNTKIQNTQPYDEIVEIINLIDLGNESYNSAEELQQILFTNCRISEVQKQLLSIENLKNYESALQKIFDNKRNLSSLNEKLASTLFITQNEIDISNSNLEYLTNFLINEHLFLSLTGFYPSTLAIIHNDIFSPKSIYVSLVHTTTKFVSSLNLNQENSYLLQKKIFLDFLDQIDLAFEFQKKVKTDKMPMILSEFCQMNTHLAVELSPQKQRNLSKAAIKFQYIKPNNRVSYNLQLLLDALKNLESFSDDAIMLTISISGNIHIFGFVYFMNSYIHDSVLSNLIFTENENRLLEKMRKSTQILHDNIPYKLYIE</sequence>
<evidence type="ECO:0000313" key="2">
    <source>
        <dbReference type="Proteomes" id="UP000179807"/>
    </source>
</evidence>
<proteinExistence type="predicted"/>